<dbReference type="PANTHER" id="PTHR13789">
    <property type="entry name" value="MONOOXYGENASE"/>
    <property type="match status" value="1"/>
</dbReference>
<dbReference type="InterPro" id="IPR050493">
    <property type="entry name" value="FAD-dep_Monooxygenase_BioMet"/>
</dbReference>
<proteinExistence type="predicted"/>
<keyword evidence="1" id="KW-0560">Oxidoreductase</keyword>
<dbReference type="InterPro" id="IPR002938">
    <property type="entry name" value="FAD-bd"/>
</dbReference>
<accession>A0ABN6CPU0</accession>
<feature type="compositionally biased region" description="Polar residues" evidence="3">
    <location>
        <begin position="335"/>
        <end position="347"/>
    </location>
</feature>
<evidence type="ECO:0000256" key="3">
    <source>
        <dbReference type="SAM" id="MobiDB-lite"/>
    </source>
</evidence>
<dbReference type="PRINTS" id="PR00420">
    <property type="entry name" value="RNGMNOXGNASE"/>
</dbReference>
<evidence type="ECO:0000313" key="5">
    <source>
        <dbReference type="EMBL" id="BCJ47230.1"/>
    </source>
</evidence>
<evidence type="ECO:0000256" key="2">
    <source>
        <dbReference type="ARBA" id="ARBA00023033"/>
    </source>
</evidence>
<evidence type="ECO:0000313" key="6">
    <source>
        <dbReference type="Proteomes" id="UP000676967"/>
    </source>
</evidence>
<dbReference type="InterPro" id="IPR036188">
    <property type="entry name" value="FAD/NAD-bd_sf"/>
</dbReference>
<dbReference type="EMBL" id="AP023356">
    <property type="protein sequence ID" value="BCJ47230.1"/>
    <property type="molecule type" value="Genomic_DNA"/>
</dbReference>
<gene>
    <name evidence="5" type="ORF">Aiant_78870</name>
</gene>
<reference evidence="5 6" key="1">
    <citation type="submission" date="2020-08" db="EMBL/GenBank/DDBJ databases">
        <title>Whole genome shotgun sequence of Actinoplanes ianthinogenes NBRC 13996.</title>
        <authorList>
            <person name="Komaki H."/>
            <person name="Tamura T."/>
        </authorList>
    </citation>
    <scope>NUCLEOTIDE SEQUENCE [LARGE SCALE GENOMIC DNA]</scope>
    <source>
        <strain evidence="5 6">NBRC 13996</strain>
    </source>
</reference>
<evidence type="ECO:0000259" key="4">
    <source>
        <dbReference type="Pfam" id="PF01494"/>
    </source>
</evidence>
<keyword evidence="6" id="KW-1185">Reference proteome</keyword>
<dbReference type="SUPFAM" id="SSF51905">
    <property type="entry name" value="FAD/NAD(P)-binding domain"/>
    <property type="match status" value="1"/>
</dbReference>
<dbReference type="PANTHER" id="PTHR13789:SF309">
    <property type="entry name" value="PUTATIVE (AFU_ORTHOLOGUE AFUA_6G14510)-RELATED"/>
    <property type="match status" value="1"/>
</dbReference>
<evidence type="ECO:0000256" key="1">
    <source>
        <dbReference type="ARBA" id="ARBA00023002"/>
    </source>
</evidence>
<dbReference type="Gene3D" id="3.50.50.60">
    <property type="entry name" value="FAD/NAD(P)-binding domain"/>
    <property type="match status" value="1"/>
</dbReference>
<protein>
    <submittedName>
        <fullName evidence="5">FAD-dependent oxidoreductase</fullName>
    </submittedName>
</protein>
<dbReference type="Proteomes" id="UP000676967">
    <property type="component" value="Chromosome"/>
</dbReference>
<feature type="region of interest" description="Disordered" evidence="3">
    <location>
        <begin position="335"/>
        <end position="366"/>
    </location>
</feature>
<dbReference type="RefSeq" id="WP_425322647.1">
    <property type="nucleotide sequence ID" value="NZ_AP023356.1"/>
</dbReference>
<name>A0ABN6CPU0_9ACTN</name>
<dbReference type="Pfam" id="PF01494">
    <property type="entry name" value="FAD_binding_3"/>
    <property type="match status" value="1"/>
</dbReference>
<keyword evidence="2" id="KW-0503">Monooxygenase</keyword>
<sequence length="366" mass="37656">MAVRKVIVVGGGVAGTVTALALREAGIEADVFEAHRSGGADAGAFLTVMRNGMTALAGIGAAEAVEAVSFPARAVVLVDAQGQRLGHRPIEGPARSLTRAALYRALQALAVERGIAVHHGRRMTGASIGSGGVEVTFADGSRVTGDVLVGADGIHSLTRGLIDPGAPAPRYSGQHVVYGYTPGNPAGLDLDEYHMVRGSRAFFGLTVPDGDGRTWWFARIPGTEPAAGLRPDQWRELALDLSRDDATPVHGLIAASGSEIVGGDSYDIPTTPHWHNARMVLAGDAAHAAVPAAAQGASMAAEDAVALAAALCDHDDPAIAFAVYENRRRAETEETVASSARLASSSGDHQRGAEAITRAEAATSGE</sequence>
<organism evidence="5 6">
    <name type="scientific">Actinoplanes ianthinogenes</name>
    <dbReference type="NCBI Taxonomy" id="122358"/>
    <lineage>
        <taxon>Bacteria</taxon>
        <taxon>Bacillati</taxon>
        <taxon>Actinomycetota</taxon>
        <taxon>Actinomycetes</taxon>
        <taxon>Micromonosporales</taxon>
        <taxon>Micromonosporaceae</taxon>
        <taxon>Actinoplanes</taxon>
    </lineage>
</organism>
<feature type="domain" description="FAD-binding" evidence="4">
    <location>
        <begin position="5"/>
        <end position="313"/>
    </location>
</feature>